<feature type="transmembrane region" description="Helical" evidence="8">
    <location>
        <begin position="15"/>
        <end position="37"/>
    </location>
</feature>
<feature type="transmembrane region" description="Helical" evidence="8">
    <location>
        <begin position="98"/>
        <end position="123"/>
    </location>
</feature>
<keyword evidence="6 8" id="KW-1133">Transmembrane helix</keyword>
<keyword evidence="7 8" id="KW-0472">Membrane</keyword>
<evidence type="ECO:0000256" key="5">
    <source>
        <dbReference type="ARBA" id="ARBA00022960"/>
    </source>
</evidence>
<proteinExistence type="inferred from homology"/>
<dbReference type="EMBL" id="CP028519">
    <property type="protein sequence ID" value="AVY93523.1"/>
    <property type="molecule type" value="Genomic_DNA"/>
</dbReference>
<dbReference type="InterPro" id="IPR007227">
    <property type="entry name" value="Cell_shape_determining_MreD"/>
</dbReference>
<dbReference type="InterPro" id="IPR026034">
    <property type="entry name" value="MreD_proteobac"/>
</dbReference>
<dbReference type="PANTHER" id="PTHR37484:SF1">
    <property type="entry name" value="ROD SHAPE-DETERMINING PROTEIN MRED"/>
    <property type="match status" value="1"/>
</dbReference>
<evidence type="ECO:0000256" key="1">
    <source>
        <dbReference type="ARBA" id="ARBA00004651"/>
    </source>
</evidence>
<dbReference type="AlphaFoldDB" id="A0A2S0P883"/>
<evidence type="ECO:0000256" key="2">
    <source>
        <dbReference type="ARBA" id="ARBA00007776"/>
    </source>
</evidence>
<dbReference type="KEGG" id="maer:DAI18_05285"/>
<keyword evidence="5" id="KW-0133">Cell shape</keyword>
<dbReference type="GO" id="GO:0008360">
    <property type="term" value="P:regulation of cell shape"/>
    <property type="evidence" value="ECO:0007669"/>
    <property type="project" value="UniProtKB-KW"/>
</dbReference>
<dbReference type="OrthoDB" id="5297408at2"/>
<evidence type="ECO:0000256" key="4">
    <source>
        <dbReference type="ARBA" id="ARBA00022692"/>
    </source>
</evidence>
<gene>
    <name evidence="9" type="primary">mreD</name>
    <name evidence="9" type="ORF">DAI18_05285</name>
</gene>
<protein>
    <submittedName>
        <fullName evidence="9">Rod shape-determining protein MreD</fullName>
    </submittedName>
</protein>
<evidence type="ECO:0000256" key="8">
    <source>
        <dbReference type="SAM" id="Phobius"/>
    </source>
</evidence>
<dbReference type="Proteomes" id="UP000244173">
    <property type="component" value="Chromosome"/>
</dbReference>
<evidence type="ECO:0000313" key="10">
    <source>
        <dbReference type="Proteomes" id="UP000244173"/>
    </source>
</evidence>
<evidence type="ECO:0000256" key="6">
    <source>
        <dbReference type="ARBA" id="ARBA00022989"/>
    </source>
</evidence>
<feature type="transmembrane region" description="Helical" evidence="8">
    <location>
        <begin position="135"/>
        <end position="157"/>
    </location>
</feature>
<evidence type="ECO:0000313" key="9">
    <source>
        <dbReference type="EMBL" id="AVY93523.1"/>
    </source>
</evidence>
<dbReference type="GO" id="GO:0005886">
    <property type="term" value="C:plasma membrane"/>
    <property type="evidence" value="ECO:0007669"/>
    <property type="project" value="UniProtKB-SubCell"/>
</dbReference>
<organism evidence="9 10">
    <name type="scientific">Microvirgula aerodenitrificans</name>
    <dbReference type="NCBI Taxonomy" id="57480"/>
    <lineage>
        <taxon>Bacteria</taxon>
        <taxon>Pseudomonadati</taxon>
        <taxon>Pseudomonadota</taxon>
        <taxon>Betaproteobacteria</taxon>
        <taxon>Neisseriales</taxon>
        <taxon>Aquaspirillaceae</taxon>
        <taxon>Microvirgula</taxon>
    </lineage>
</organism>
<dbReference type="NCBIfam" id="TIGR03426">
    <property type="entry name" value="shape_MreD"/>
    <property type="match status" value="1"/>
</dbReference>
<keyword evidence="4 8" id="KW-0812">Transmembrane</keyword>
<keyword evidence="10" id="KW-1185">Reference proteome</keyword>
<comment type="similarity">
    <text evidence="2">Belongs to the MreD family.</text>
</comment>
<reference evidence="9 10" key="1">
    <citation type="submission" date="2018-04" db="EMBL/GenBank/DDBJ databases">
        <title>Denitrifier Microvirgula.</title>
        <authorList>
            <person name="Anderson E."/>
            <person name="Jang J."/>
            <person name="Ishii S."/>
        </authorList>
    </citation>
    <scope>NUCLEOTIDE SEQUENCE [LARGE SCALE GENOMIC DNA]</scope>
    <source>
        <strain evidence="9 10">BE2.4</strain>
    </source>
</reference>
<evidence type="ECO:0000256" key="7">
    <source>
        <dbReference type="ARBA" id="ARBA00023136"/>
    </source>
</evidence>
<feature type="transmembrane region" description="Helical" evidence="8">
    <location>
        <begin position="57"/>
        <end position="77"/>
    </location>
</feature>
<dbReference type="RefSeq" id="WP_107888866.1">
    <property type="nucleotide sequence ID" value="NZ_CP028519.1"/>
</dbReference>
<name>A0A2S0P883_9NEIS</name>
<keyword evidence="3" id="KW-1003">Cell membrane</keyword>
<dbReference type="PANTHER" id="PTHR37484">
    <property type="entry name" value="ROD SHAPE-DETERMINING PROTEIN MRED"/>
    <property type="match status" value="1"/>
</dbReference>
<comment type="subcellular location">
    <subcellularLocation>
        <location evidence="1">Cell membrane</location>
        <topology evidence="1">Multi-pass membrane protein</topology>
    </subcellularLocation>
</comment>
<accession>A0A2S0P883</accession>
<dbReference type="PIRSF" id="PIRSF018472">
    <property type="entry name" value="MreD_proteobac"/>
    <property type="match status" value="1"/>
</dbReference>
<dbReference type="STRING" id="1122240.GCA_000620105_01113"/>
<evidence type="ECO:0000256" key="3">
    <source>
        <dbReference type="ARBA" id="ARBA00022475"/>
    </source>
</evidence>
<dbReference type="Pfam" id="PF04093">
    <property type="entry name" value="MreD"/>
    <property type="match status" value="1"/>
</dbReference>
<sequence>MDKPRELLKPIKARWILLSVALALIVELLPLGGSTRFLPDFAALMVMYWSINQPSRFGIVLAFLVGIACDFTSASVIGQHALAYTFTTYLITLRQRQVVMYNLGQQALVVLALLLLNQAIMWITRVALGSAPVGLGYFTSPFVGALLWPLVTNILIIPQRRGRPG</sequence>